<dbReference type="AlphaFoldDB" id="A0A498TWA6"/>
<dbReference type="Proteomes" id="UP000325032">
    <property type="component" value="Chromosome"/>
</dbReference>
<reference evidence="1 2" key="1">
    <citation type="journal article" date="2018" name="Plant Biotechnol. Rep.">
        <title>Diversity and antifungal activity of endophytic bacteria associated with Panax ginseng seedlings.</title>
        <authorList>
            <person name="Park J.M."/>
            <person name="Hong C.E."/>
            <person name="Jo S.H."/>
        </authorList>
    </citation>
    <scope>NUCLEOTIDE SEQUENCE [LARGE SCALE GENOMIC DNA]</scope>
    <source>
        <strain evidence="1 2">PgKB20</strain>
    </source>
</reference>
<accession>A0A5C0WLF8</accession>
<name>A0A498TWA6_BACIA</name>
<organism evidence="1 2">
    <name type="scientific">Bacillus safensis</name>
    <dbReference type="NCBI Taxonomy" id="561879"/>
    <lineage>
        <taxon>Bacteria</taxon>
        <taxon>Bacillati</taxon>
        <taxon>Bacillota</taxon>
        <taxon>Bacilli</taxon>
        <taxon>Bacillales</taxon>
        <taxon>Bacillaceae</taxon>
        <taxon>Bacillus</taxon>
    </lineage>
</organism>
<protein>
    <submittedName>
        <fullName evidence="1">Uncharacterized protein</fullName>
    </submittedName>
</protein>
<dbReference type="EMBL" id="CP043404">
    <property type="protein sequence ID" value="QEK65126.1"/>
    <property type="molecule type" value="Genomic_DNA"/>
</dbReference>
<evidence type="ECO:0000313" key="1">
    <source>
        <dbReference type="EMBL" id="QEK65126.1"/>
    </source>
</evidence>
<proteinExistence type="predicted"/>
<sequence length="254" mass="29942">MHGVVAHAEFLAPAYDTLRPKVGQGGDRMKAKAPKYQVGDIVVVVMYGTVGTITKVHQIDQHYLYEVNHNEVLYFETSLQLYDEYSGVIVDTEKLDIEYEFLIGDVVYVKDYGKELFKIIGHRTEIWRYLEDGWEDVIYELTRLKDGEWLETEEEDLTLVLRKYEMDQFVHQLLFVHYVGETSKELEEDMVQTALLQLEEKQESESSLEFLAVSIVDELLDIYNDYKILYEFFKDPEYKDMMDFILESLHEHFG</sequence>
<gene>
    <name evidence="1" type="ORF">FX981_03396</name>
</gene>
<keyword evidence="2" id="KW-1185">Reference proteome</keyword>
<evidence type="ECO:0000313" key="2">
    <source>
        <dbReference type="Proteomes" id="UP000325032"/>
    </source>
</evidence>
<accession>A0A498TWA6</accession>